<sequence>MLLMVDLSLSTNQLAGFSGTFQLYLLDFSAMPAKWVKMEKLENQALFVSLDRSNPTFSCMFPERWGGKSNYIYVAKRLDDSDEPWTAVEVGQPMASATNCVSYGVVNPPELNTSCSHLESLWVLPNFVYGVGQ</sequence>
<name>A0ACD6AD10_AVESA</name>
<evidence type="ECO:0000313" key="2">
    <source>
        <dbReference type="Proteomes" id="UP001732700"/>
    </source>
</evidence>
<accession>A0ACD6AD10</accession>
<evidence type="ECO:0000313" key="1">
    <source>
        <dbReference type="EnsemblPlants" id="AVESA.00010b.r2.7DG1335700.1.CDS.1"/>
    </source>
</evidence>
<proteinExistence type="predicted"/>
<organism evidence="1 2">
    <name type="scientific">Avena sativa</name>
    <name type="common">Oat</name>
    <dbReference type="NCBI Taxonomy" id="4498"/>
    <lineage>
        <taxon>Eukaryota</taxon>
        <taxon>Viridiplantae</taxon>
        <taxon>Streptophyta</taxon>
        <taxon>Embryophyta</taxon>
        <taxon>Tracheophyta</taxon>
        <taxon>Spermatophyta</taxon>
        <taxon>Magnoliopsida</taxon>
        <taxon>Liliopsida</taxon>
        <taxon>Poales</taxon>
        <taxon>Poaceae</taxon>
        <taxon>BOP clade</taxon>
        <taxon>Pooideae</taxon>
        <taxon>Poodae</taxon>
        <taxon>Poeae</taxon>
        <taxon>Poeae Chloroplast Group 1 (Aveneae type)</taxon>
        <taxon>Aveninae</taxon>
        <taxon>Avena</taxon>
    </lineage>
</organism>
<dbReference type="EnsemblPlants" id="AVESA.00010b.r2.7DG1335700.1">
    <property type="protein sequence ID" value="AVESA.00010b.r2.7DG1335700.1.CDS.1"/>
    <property type="gene ID" value="AVESA.00010b.r2.7DG1335700"/>
</dbReference>
<dbReference type="Proteomes" id="UP001732700">
    <property type="component" value="Chromosome 7D"/>
</dbReference>
<protein>
    <submittedName>
        <fullName evidence="1">Uncharacterized protein</fullName>
    </submittedName>
</protein>
<keyword evidence="2" id="KW-1185">Reference proteome</keyword>
<reference evidence="1" key="1">
    <citation type="submission" date="2021-05" db="EMBL/GenBank/DDBJ databases">
        <authorList>
            <person name="Scholz U."/>
            <person name="Mascher M."/>
            <person name="Fiebig A."/>
        </authorList>
    </citation>
    <scope>NUCLEOTIDE SEQUENCE [LARGE SCALE GENOMIC DNA]</scope>
</reference>
<reference evidence="1" key="2">
    <citation type="submission" date="2025-09" db="UniProtKB">
        <authorList>
            <consortium name="EnsemblPlants"/>
        </authorList>
    </citation>
    <scope>IDENTIFICATION</scope>
</reference>